<reference evidence="2" key="1">
    <citation type="journal article" date="2013" name="Genome Announc.">
        <title>Draft Genome Sequence of the Dimorphic Prosthecate Bacterium Brevundimonas abyssalis TAR-001T.</title>
        <authorList>
            <person name="Tsubouchi T."/>
            <person name="Nishi S."/>
            <person name="Usui K."/>
            <person name="Shimane Y."/>
            <person name="Takaki Y."/>
            <person name="Maruyama T."/>
            <person name="Hatada Y."/>
        </authorList>
    </citation>
    <scope>NUCLEOTIDE SEQUENCE [LARGE SCALE GENOMIC DNA]</scope>
    <source>
        <strain evidence="2">TAR-001</strain>
    </source>
</reference>
<comment type="caution">
    <text evidence="1">The sequence shown here is derived from an EMBL/GenBank/DDBJ whole genome shotgun (WGS) entry which is preliminary data.</text>
</comment>
<dbReference type="EMBL" id="BATC01000012">
    <property type="protein sequence ID" value="GAD58775.1"/>
    <property type="molecule type" value="Genomic_DNA"/>
</dbReference>
<sequence length="101" mass="10330">MLTGCGVIGGGGCSAVELDVLVERGMFANNVSARIENNSDDERRVTISAADPDGNASTVGPLTIAANGSRTVPLGPLLTSYGSNQAELERSGASFEIIDCE</sequence>
<dbReference type="OrthoDB" id="9883712at2"/>
<dbReference type="Proteomes" id="UP000016569">
    <property type="component" value="Unassembled WGS sequence"/>
</dbReference>
<accession>A0A8E0KK66</accession>
<evidence type="ECO:0000313" key="1">
    <source>
        <dbReference type="EMBL" id="GAD58775.1"/>
    </source>
</evidence>
<gene>
    <name evidence="1" type="ORF">MBEBAB_1025</name>
</gene>
<dbReference type="AlphaFoldDB" id="A0A8E0KK66"/>
<dbReference type="RefSeq" id="WP_021696871.1">
    <property type="nucleotide sequence ID" value="NZ_BATC01000012.1"/>
</dbReference>
<name>A0A8E0KK66_9CAUL</name>
<organism evidence="1 2">
    <name type="scientific">Brevundimonas abyssalis TAR-001</name>
    <dbReference type="NCBI Taxonomy" id="1391729"/>
    <lineage>
        <taxon>Bacteria</taxon>
        <taxon>Pseudomonadati</taxon>
        <taxon>Pseudomonadota</taxon>
        <taxon>Alphaproteobacteria</taxon>
        <taxon>Caulobacterales</taxon>
        <taxon>Caulobacteraceae</taxon>
        <taxon>Brevundimonas</taxon>
    </lineage>
</organism>
<evidence type="ECO:0000313" key="2">
    <source>
        <dbReference type="Proteomes" id="UP000016569"/>
    </source>
</evidence>
<proteinExistence type="predicted"/>
<protein>
    <submittedName>
        <fullName evidence="1">Uncharacterized protein</fullName>
    </submittedName>
</protein>
<keyword evidence="2" id="KW-1185">Reference proteome</keyword>